<gene>
    <name evidence="1" type="ORF">ABWT76_004561</name>
</gene>
<name>A0AAU8JQ63_9CYAN</name>
<dbReference type="AlphaFoldDB" id="A0AAU8JQ63"/>
<protein>
    <submittedName>
        <fullName evidence="1">DUF5829 family protein</fullName>
    </submittedName>
</protein>
<dbReference type="Pfam" id="PF19147">
    <property type="entry name" value="DUF5829"/>
    <property type="match status" value="1"/>
</dbReference>
<dbReference type="EMBL" id="CP159837">
    <property type="protein sequence ID" value="XCM40225.1"/>
    <property type="molecule type" value="Genomic_DNA"/>
</dbReference>
<sequence length="75" mass="8332">MAKSEFISQEFCTISRDTVKTDRESWAVIYLRGKYAYLEIFAPGSAQGLKEGFSGIGLNIQPAGQIDLVEEKLKS</sequence>
<reference evidence="1" key="1">
    <citation type="submission" date="2024-07" db="EMBL/GenBank/DDBJ databases">
        <authorList>
            <person name="Kim Y.J."/>
            <person name="Jeong J.Y."/>
        </authorList>
    </citation>
    <scope>NUCLEOTIDE SEQUENCE</scope>
    <source>
        <strain evidence="1">GIHE-MW2</strain>
    </source>
</reference>
<proteinExistence type="predicted"/>
<dbReference type="InterPro" id="IPR043869">
    <property type="entry name" value="DUF5829"/>
</dbReference>
<organism evidence="1">
    <name type="scientific">Planktothricoides raciborskii GIHE-MW2</name>
    <dbReference type="NCBI Taxonomy" id="2792601"/>
    <lineage>
        <taxon>Bacteria</taxon>
        <taxon>Bacillati</taxon>
        <taxon>Cyanobacteriota</taxon>
        <taxon>Cyanophyceae</taxon>
        <taxon>Oscillatoriophycideae</taxon>
        <taxon>Oscillatoriales</taxon>
        <taxon>Oscillatoriaceae</taxon>
        <taxon>Planktothricoides</taxon>
    </lineage>
</organism>
<evidence type="ECO:0000313" key="1">
    <source>
        <dbReference type="EMBL" id="XCM40225.1"/>
    </source>
</evidence>
<dbReference type="RefSeq" id="WP_255353184.1">
    <property type="nucleotide sequence ID" value="NZ_CP159837.1"/>
</dbReference>
<accession>A0AAU8JQ63</accession>